<dbReference type="Proteomes" id="UP000001744">
    <property type="component" value="Unassembled WGS sequence"/>
</dbReference>
<comment type="similarity">
    <text evidence="1 10">Belongs to the SHE9 family.</text>
</comment>
<keyword evidence="2 10" id="KW-0812">Transmembrane</keyword>
<keyword evidence="7 10" id="KW-0496">Mitochondrion</keyword>
<evidence type="ECO:0000256" key="7">
    <source>
        <dbReference type="ARBA" id="ARBA00023128"/>
    </source>
</evidence>
<evidence type="ECO:0000256" key="5">
    <source>
        <dbReference type="ARBA" id="ARBA00022989"/>
    </source>
</evidence>
<dbReference type="VEuPathDB" id="FungiDB:SJAG_04965"/>
<organism evidence="13 15">
    <name type="scientific">Schizosaccharomyces japonicus (strain yFS275 / FY16936)</name>
    <name type="common">Fission yeast</name>
    <dbReference type="NCBI Taxonomy" id="402676"/>
    <lineage>
        <taxon>Eukaryota</taxon>
        <taxon>Fungi</taxon>
        <taxon>Dikarya</taxon>
        <taxon>Ascomycota</taxon>
        <taxon>Taphrinomycotina</taxon>
        <taxon>Schizosaccharomycetes</taxon>
        <taxon>Schizosaccharomycetales</taxon>
        <taxon>Schizosaccharomycetaceae</taxon>
        <taxon>Schizosaccharomyces</taxon>
    </lineage>
</organism>
<keyword evidence="3 10" id="KW-0999">Mitochondrion inner membrane</keyword>
<name>B6K885_SCHJY</name>
<gene>
    <name evidence="14" type="primary">she9</name>
    <name evidence="13" type="ORF">SJAG_04965</name>
</gene>
<dbReference type="InterPro" id="IPR008839">
    <property type="entry name" value="MDM33_fungi"/>
</dbReference>
<evidence type="ECO:0000256" key="3">
    <source>
        <dbReference type="ARBA" id="ARBA00022792"/>
    </source>
</evidence>
<dbReference type="Pfam" id="PF05546">
    <property type="entry name" value="She9_MDM33"/>
    <property type="match status" value="1"/>
</dbReference>
<feature type="transmembrane region" description="Helical" evidence="10">
    <location>
        <begin position="168"/>
        <end position="188"/>
    </location>
</feature>
<evidence type="ECO:0000256" key="6">
    <source>
        <dbReference type="ARBA" id="ARBA00023054"/>
    </source>
</evidence>
<evidence type="ECO:0000256" key="1">
    <source>
        <dbReference type="ARBA" id="ARBA00007472"/>
    </source>
</evidence>
<evidence type="ECO:0000256" key="11">
    <source>
        <dbReference type="SAM" id="Coils"/>
    </source>
</evidence>
<proteinExistence type="inferred from homology"/>
<sequence>MWPRLQTVIQTVRNRVIHLRPLQFRNLKFTQVLNSCSQHVNNLTGYSKIEQLKVAITTHERLLKDKRSLALQARKAYLDAVQKRSNSQREVNELLQRQSSWSPTDLERFTALYRNDHSNKTLESDSQKKMEQAEEQVDEAQDSLVQAILTRYHEEQVWSDKIRRASTWGTWGLMGINLILFVVVQLILEPKKRRRWLHQAMVYIDKENKSQYETQSLQMKKLESMMNTTQHSAPDSTVKTLPHIDEPSEKKNKDVSVSSYNTFTEFVGECPRISFTSWSTFLNTIHQVFNYIFSPDPLVFSQKQFSTYTAECALLGSALTSLLFLLLQNKSS</sequence>
<evidence type="ECO:0000256" key="8">
    <source>
        <dbReference type="ARBA" id="ARBA00023136"/>
    </source>
</evidence>
<comment type="subcellular location">
    <subcellularLocation>
        <location evidence="10">Mitochondrion inner membrane</location>
        <topology evidence="10">Multi-pass membrane protein</topology>
    </subcellularLocation>
</comment>
<evidence type="ECO:0000256" key="4">
    <source>
        <dbReference type="ARBA" id="ARBA00022946"/>
    </source>
</evidence>
<reference evidence="13 15" key="1">
    <citation type="journal article" date="2011" name="Science">
        <title>Comparative functional genomics of the fission yeasts.</title>
        <authorList>
            <person name="Rhind N."/>
            <person name="Chen Z."/>
            <person name="Yassour M."/>
            <person name="Thompson D.A."/>
            <person name="Haas B.J."/>
            <person name="Habib N."/>
            <person name="Wapinski I."/>
            <person name="Roy S."/>
            <person name="Lin M.F."/>
            <person name="Heiman D.I."/>
            <person name="Young S.K."/>
            <person name="Furuya K."/>
            <person name="Guo Y."/>
            <person name="Pidoux A."/>
            <person name="Chen H.M."/>
            <person name="Robbertse B."/>
            <person name="Goldberg J.M."/>
            <person name="Aoki K."/>
            <person name="Bayne E.H."/>
            <person name="Berlin A.M."/>
            <person name="Desjardins C.A."/>
            <person name="Dobbs E."/>
            <person name="Dukaj L."/>
            <person name="Fan L."/>
            <person name="FitzGerald M.G."/>
            <person name="French C."/>
            <person name="Gujja S."/>
            <person name="Hansen K."/>
            <person name="Keifenheim D."/>
            <person name="Levin J.Z."/>
            <person name="Mosher R.A."/>
            <person name="Mueller C.A."/>
            <person name="Pfiffner J."/>
            <person name="Priest M."/>
            <person name="Russ C."/>
            <person name="Smialowska A."/>
            <person name="Swoboda P."/>
            <person name="Sykes S.M."/>
            <person name="Vaughn M."/>
            <person name="Vengrova S."/>
            <person name="Yoder R."/>
            <person name="Zeng Q."/>
            <person name="Allshire R."/>
            <person name="Baulcombe D."/>
            <person name="Birren B.W."/>
            <person name="Brown W."/>
            <person name="Ekwall K."/>
            <person name="Kellis M."/>
            <person name="Leatherwood J."/>
            <person name="Levin H."/>
            <person name="Margalit H."/>
            <person name="Martienssen R."/>
            <person name="Nieduszynski C.A."/>
            <person name="Spatafora J.W."/>
            <person name="Friedman N."/>
            <person name="Dalgaard J.Z."/>
            <person name="Baumann P."/>
            <person name="Niki H."/>
            <person name="Regev A."/>
            <person name="Nusbaum C."/>
        </authorList>
    </citation>
    <scope>NUCLEOTIDE SEQUENCE [LARGE SCALE GENOMIC DNA]</scope>
    <source>
        <strain evidence="15">yFS275 / FY16936</strain>
    </source>
</reference>
<evidence type="ECO:0000313" key="14">
    <source>
        <dbReference type="JaponicusDB" id="SJAG_04965"/>
    </source>
</evidence>
<keyword evidence="5 10" id="KW-1133">Transmembrane helix</keyword>
<dbReference type="OrthoDB" id="5595506at2759"/>
<evidence type="ECO:0000313" key="15">
    <source>
        <dbReference type="Proteomes" id="UP000001744"/>
    </source>
</evidence>
<feature type="region of interest" description="Disordered" evidence="12">
    <location>
        <begin position="231"/>
        <end position="252"/>
    </location>
</feature>
<protein>
    <recommendedName>
        <fullName evidence="10">Sensitive to high expression protein 9, mitochondrial</fullName>
    </recommendedName>
</protein>
<evidence type="ECO:0000256" key="10">
    <source>
        <dbReference type="RuleBase" id="RU364128"/>
    </source>
</evidence>
<dbReference type="JaponicusDB" id="SJAG_04965">
    <property type="gene designation" value="she9"/>
</dbReference>
<keyword evidence="6 11" id="KW-0175">Coiled coil</keyword>
<comment type="subunit">
    <text evidence="10">Homooligomer.</text>
</comment>
<dbReference type="PANTHER" id="PTHR31961">
    <property type="entry name" value="SENSITIVE TO HIGH EXPRESSION PROTEIN 9, MITOCHONDRIAL"/>
    <property type="match status" value="1"/>
</dbReference>
<dbReference type="EMBL" id="KE651167">
    <property type="protein sequence ID" value="EEB09739.1"/>
    <property type="molecule type" value="Genomic_DNA"/>
</dbReference>
<dbReference type="HOGENOM" id="CLU_025632_2_2_1"/>
<evidence type="ECO:0000256" key="12">
    <source>
        <dbReference type="SAM" id="MobiDB-lite"/>
    </source>
</evidence>
<keyword evidence="4 10" id="KW-0809">Transit peptide</keyword>
<feature type="transmembrane region" description="Helical" evidence="10">
    <location>
        <begin position="308"/>
        <end position="327"/>
    </location>
</feature>
<dbReference type="PANTHER" id="PTHR31961:SF3">
    <property type="entry name" value="SENSITIVE TO HIGH EXPRESSION PROTEIN 9, MITOCHONDRIAL"/>
    <property type="match status" value="1"/>
</dbReference>
<accession>B6K885</accession>
<dbReference type="GO" id="GO:0007007">
    <property type="term" value="P:inner mitochondrial membrane organization"/>
    <property type="evidence" value="ECO:0000318"/>
    <property type="project" value="GO_Central"/>
</dbReference>
<keyword evidence="15" id="KW-1185">Reference proteome</keyword>
<evidence type="ECO:0000256" key="2">
    <source>
        <dbReference type="ARBA" id="ARBA00022692"/>
    </source>
</evidence>
<evidence type="ECO:0000256" key="9">
    <source>
        <dbReference type="ARBA" id="ARBA00024807"/>
    </source>
</evidence>
<dbReference type="eggNOG" id="ENOG502QQ1E">
    <property type="taxonomic scope" value="Eukaryota"/>
</dbReference>
<keyword evidence="8 10" id="KW-0472">Membrane</keyword>
<dbReference type="GeneID" id="7050394"/>
<evidence type="ECO:0000313" key="13">
    <source>
        <dbReference type="EMBL" id="EEB09739.1"/>
    </source>
</evidence>
<dbReference type="AlphaFoldDB" id="B6K885"/>
<dbReference type="STRING" id="402676.B6K885"/>
<dbReference type="GO" id="GO:0005743">
    <property type="term" value="C:mitochondrial inner membrane"/>
    <property type="evidence" value="ECO:0000318"/>
    <property type="project" value="GO_Central"/>
</dbReference>
<feature type="compositionally biased region" description="Basic and acidic residues" evidence="12">
    <location>
        <begin position="242"/>
        <end position="252"/>
    </location>
</feature>
<dbReference type="RefSeq" id="XP_002176032.1">
    <property type="nucleotide sequence ID" value="XM_002175996.2"/>
</dbReference>
<feature type="coiled-coil region" evidence="11">
    <location>
        <begin position="123"/>
        <end position="150"/>
    </location>
</feature>
<comment type="function">
    <text evidence="9">Required for the maintenance of the structure of the mitochondrial inner membrane. Involved in mitochondrial morphology. Causes growth arrest when highly overexpressed.</text>
</comment>